<reference evidence="2" key="1">
    <citation type="journal article" date="2013" name="Genome Announc.">
        <title>Draft genome sequence of the grapevine dieback fungus Eutypa lata UCR-EL1.</title>
        <authorList>
            <person name="Blanco-Ulate B."/>
            <person name="Rolshausen P.E."/>
            <person name="Cantu D."/>
        </authorList>
    </citation>
    <scope>NUCLEOTIDE SEQUENCE [LARGE SCALE GENOMIC DNA]</scope>
    <source>
        <strain evidence="2">UCR-EL1</strain>
    </source>
</reference>
<evidence type="ECO:0000313" key="2">
    <source>
        <dbReference type="Proteomes" id="UP000012174"/>
    </source>
</evidence>
<evidence type="ECO:0000313" key="1">
    <source>
        <dbReference type="EMBL" id="EMR72271.1"/>
    </source>
</evidence>
<dbReference type="EMBL" id="KB705478">
    <property type="protein sequence ID" value="EMR72271.1"/>
    <property type="molecule type" value="Genomic_DNA"/>
</dbReference>
<gene>
    <name evidence="1" type="ORF">UCREL1_666</name>
</gene>
<accession>M7TQT0</accession>
<keyword evidence="2" id="KW-1185">Reference proteome</keyword>
<proteinExistence type="predicted"/>
<dbReference type="OrthoDB" id="10333778at2759"/>
<dbReference type="Proteomes" id="UP000012174">
    <property type="component" value="Unassembled WGS sequence"/>
</dbReference>
<protein>
    <submittedName>
        <fullName evidence="1">Uncharacterized protein</fullName>
    </submittedName>
</protein>
<sequence length="176" mass="19228">MESKLSPTLDELLELGLGKFTDGVGPKARSTKPHKDFLKIEFDDVEVWDDFTEENADTAFGSFFEVMIPTSEAVKSAQAAVNDEGHSPLICVEEDVSALFANRVQPILNAALQQLRVKMQQAVGIRACRELSMQFKGMVHQGGNSGPSQAKRPNLFLFAEVLGGGRLNKSASFRPS</sequence>
<dbReference type="AlphaFoldDB" id="M7TQT0"/>
<dbReference type="KEGG" id="ela:UCREL1_666"/>
<name>M7TQT0_EUTLA</name>
<organism evidence="1 2">
    <name type="scientific">Eutypa lata (strain UCR-EL1)</name>
    <name type="common">Grapevine dieback disease fungus</name>
    <name type="synonym">Eutypa armeniacae</name>
    <dbReference type="NCBI Taxonomy" id="1287681"/>
    <lineage>
        <taxon>Eukaryota</taxon>
        <taxon>Fungi</taxon>
        <taxon>Dikarya</taxon>
        <taxon>Ascomycota</taxon>
        <taxon>Pezizomycotina</taxon>
        <taxon>Sordariomycetes</taxon>
        <taxon>Xylariomycetidae</taxon>
        <taxon>Xylariales</taxon>
        <taxon>Diatrypaceae</taxon>
        <taxon>Eutypa</taxon>
    </lineage>
</organism>
<dbReference type="HOGENOM" id="CLU_1525141_0_0_1"/>